<dbReference type="Pfam" id="PF01553">
    <property type="entry name" value="Acyltransferase"/>
    <property type="match status" value="1"/>
</dbReference>
<evidence type="ECO:0000256" key="2">
    <source>
        <dbReference type="ARBA" id="ARBA00022679"/>
    </source>
</evidence>
<dbReference type="OrthoDB" id="9796839at2"/>
<dbReference type="AlphaFoldDB" id="K6XHN1"/>
<dbReference type="GO" id="GO:0003841">
    <property type="term" value="F:1-acylglycerol-3-phosphate O-acyltransferase activity"/>
    <property type="evidence" value="ECO:0007669"/>
    <property type="project" value="TreeGrafter"/>
</dbReference>
<keyword evidence="6" id="KW-1185">Reference proteome</keyword>
<protein>
    <recommendedName>
        <fullName evidence="4">Phospholipid/glycerol acyltransferase domain-containing protein</fullName>
    </recommendedName>
</protein>
<dbReference type="eggNOG" id="COG0204">
    <property type="taxonomic scope" value="Bacteria"/>
</dbReference>
<reference evidence="5 6" key="1">
    <citation type="journal article" date="2017" name="Antonie Van Leeuwenhoek">
        <title>Rhizobium rhizosphaerae sp. nov., a novel species isolated from rice rhizosphere.</title>
        <authorList>
            <person name="Zhao J.J."/>
            <person name="Zhang J."/>
            <person name="Zhang R.J."/>
            <person name="Zhang C.W."/>
            <person name="Yin H.Q."/>
            <person name="Zhang X.X."/>
        </authorList>
    </citation>
    <scope>NUCLEOTIDE SEQUENCE [LARGE SCALE GENOMIC DNA]</scope>
    <source>
        <strain evidence="5 6">BSs20135</strain>
    </source>
</reference>
<dbReference type="RefSeq" id="WP_007621819.1">
    <property type="nucleotide sequence ID" value="NZ_BAEO01000047.1"/>
</dbReference>
<sequence>MLDRVNTPFLCEQIPRIGNKFSQWLGTTVLKLMGWRYSGTFPCCSKMILAIAPHTSNWDFVVGIAVAFNLRLKISFFGKHSLFIPPFGRLLRRWGGIPIERSTKHGVVDDMADRLREAETMVLCLAPEGTRSPVSPWRTGFLHIAHKANVPVFLVTFDYKKKLIEFGPLHNISDNTQHELNRIYLHYKKALGKYPENMITNVVPPLEKEIEK</sequence>
<evidence type="ECO:0000313" key="6">
    <source>
        <dbReference type="Proteomes" id="UP000006327"/>
    </source>
</evidence>
<keyword evidence="3" id="KW-0012">Acyltransferase</keyword>
<feature type="domain" description="Phospholipid/glycerol acyltransferase" evidence="4">
    <location>
        <begin position="48"/>
        <end position="160"/>
    </location>
</feature>
<gene>
    <name evidence="5" type="ORF">GARC_3215</name>
</gene>
<dbReference type="EMBL" id="BAEO01000047">
    <property type="protein sequence ID" value="GAC20174.1"/>
    <property type="molecule type" value="Genomic_DNA"/>
</dbReference>
<name>K6XHN1_9ALTE</name>
<dbReference type="Proteomes" id="UP000006327">
    <property type="component" value="Unassembled WGS sequence"/>
</dbReference>
<dbReference type="STRING" id="493475.GARC_3215"/>
<accession>K6XHN1</accession>
<organism evidence="5 6">
    <name type="scientific">Paraglaciecola arctica BSs20135</name>
    <dbReference type="NCBI Taxonomy" id="493475"/>
    <lineage>
        <taxon>Bacteria</taxon>
        <taxon>Pseudomonadati</taxon>
        <taxon>Pseudomonadota</taxon>
        <taxon>Gammaproteobacteria</taxon>
        <taxon>Alteromonadales</taxon>
        <taxon>Alteromonadaceae</taxon>
        <taxon>Paraglaciecola</taxon>
    </lineage>
</organism>
<dbReference type="SMART" id="SM00563">
    <property type="entry name" value="PlsC"/>
    <property type="match status" value="1"/>
</dbReference>
<dbReference type="InterPro" id="IPR002123">
    <property type="entry name" value="Plipid/glycerol_acylTrfase"/>
</dbReference>
<proteinExistence type="predicted"/>
<dbReference type="SUPFAM" id="SSF69593">
    <property type="entry name" value="Glycerol-3-phosphate (1)-acyltransferase"/>
    <property type="match status" value="1"/>
</dbReference>
<evidence type="ECO:0000259" key="4">
    <source>
        <dbReference type="SMART" id="SM00563"/>
    </source>
</evidence>
<dbReference type="GO" id="GO:0006654">
    <property type="term" value="P:phosphatidic acid biosynthetic process"/>
    <property type="evidence" value="ECO:0007669"/>
    <property type="project" value="TreeGrafter"/>
</dbReference>
<comment type="caution">
    <text evidence="5">The sequence shown here is derived from an EMBL/GenBank/DDBJ whole genome shotgun (WGS) entry which is preliminary data.</text>
</comment>
<evidence type="ECO:0000256" key="1">
    <source>
        <dbReference type="ARBA" id="ARBA00005189"/>
    </source>
</evidence>
<comment type="pathway">
    <text evidence="1">Lipid metabolism.</text>
</comment>
<evidence type="ECO:0000313" key="5">
    <source>
        <dbReference type="EMBL" id="GAC20174.1"/>
    </source>
</evidence>
<dbReference type="PANTHER" id="PTHR10434:SF9">
    <property type="entry name" value="PHOSPHOLIPID_GLYCEROL ACYLTRANSFERASE DOMAIN-CONTAINING PROTEIN"/>
    <property type="match status" value="1"/>
</dbReference>
<keyword evidence="2" id="KW-0808">Transferase</keyword>
<dbReference type="PANTHER" id="PTHR10434">
    <property type="entry name" value="1-ACYL-SN-GLYCEROL-3-PHOSPHATE ACYLTRANSFERASE"/>
    <property type="match status" value="1"/>
</dbReference>
<evidence type="ECO:0000256" key="3">
    <source>
        <dbReference type="ARBA" id="ARBA00023315"/>
    </source>
</evidence>